<dbReference type="InterPro" id="IPR016040">
    <property type="entry name" value="NAD(P)-bd_dom"/>
</dbReference>
<accession>A0ABS6S1D4</accession>
<evidence type="ECO:0000313" key="9">
    <source>
        <dbReference type="EMBL" id="MBV6342659.1"/>
    </source>
</evidence>
<evidence type="ECO:0000256" key="2">
    <source>
        <dbReference type="ARBA" id="ARBA00001911"/>
    </source>
</evidence>
<dbReference type="EC" id="4.2.1.46" evidence="4 7"/>
<evidence type="ECO:0000259" key="8">
    <source>
        <dbReference type="Pfam" id="PF16363"/>
    </source>
</evidence>
<organism evidence="9 10">
    <name type="scientific">Candidatus Magnetobacterium casense</name>
    <dbReference type="NCBI Taxonomy" id="1455061"/>
    <lineage>
        <taxon>Bacteria</taxon>
        <taxon>Pseudomonadati</taxon>
        <taxon>Nitrospirota</taxon>
        <taxon>Thermodesulfovibrionia</taxon>
        <taxon>Thermodesulfovibrionales</taxon>
        <taxon>Candidatus Magnetobacteriaceae</taxon>
        <taxon>Candidatus Magnetobacterium</taxon>
    </lineage>
</organism>
<dbReference type="NCBIfam" id="TIGR01181">
    <property type="entry name" value="dTDP_gluc_dehyt"/>
    <property type="match status" value="1"/>
</dbReference>
<evidence type="ECO:0000313" key="10">
    <source>
        <dbReference type="Proteomes" id="UP001196980"/>
    </source>
</evidence>
<dbReference type="CDD" id="cd05246">
    <property type="entry name" value="dTDP_GD_SDR_e"/>
    <property type="match status" value="1"/>
</dbReference>
<proteinExistence type="inferred from homology"/>
<evidence type="ECO:0000256" key="7">
    <source>
        <dbReference type="RuleBase" id="RU004473"/>
    </source>
</evidence>
<comment type="similarity">
    <text evidence="3 7">Belongs to the NAD(P)-dependent epimerase/dehydratase family. dTDP-glucose dehydratase subfamily.</text>
</comment>
<evidence type="ECO:0000256" key="3">
    <source>
        <dbReference type="ARBA" id="ARBA00008178"/>
    </source>
</evidence>
<comment type="catalytic activity">
    <reaction evidence="1 7">
        <text>dTDP-alpha-D-glucose = dTDP-4-dehydro-6-deoxy-alpha-D-glucose + H2O</text>
        <dbReference type="Rhea" id="RHEA:17221"/>
        <dbReference type="ChEBI" id="CHEBI:15377"/>
        <dbReference type="ChEBI" id="CHEBI:57477"/>
        <dbReference type="ChEBI" id="CHEBI:57649"/>
        <dbReference type="EC" id="4.2.1.46"/>
    </reaction>
</comment>
<evidence type="ECO:0000256" key="1">
    <source>
        <dbReference type="ARBA" id="ARBA00001539"/>
    </source>
</evidence>
<dbReference type="PANTHER" id="PTHR43000">
    <property type="entry name" value="DTDP-D-GLUCOSE 4,6-DEHYDRATASE-RELATED"/>
    <property type="match status" value="1"/>
</dbReference>
<dbReference type="RefSeq" id="WP_218253274.1">
    <property type="nucleotide sequence ID" value="NZ_JABXWD010000308.1"/>
</dbReference>
<gene>
    <name evidence="9" type="primary">rfbB</name>
    <name evidence="9" type="ORF">HWQ67_13810</name>
</gene>
<keyword evidence="5" id="KW-0520">NAD</keyword>
<dbReference type="EMBL" id="JABXWD010000308">
    <property type="protein sequence ID" value="MBV6342659.1"/>
    <property type="molecule type" value="Genomic_DNA"/>
</dbReference>
<dbReference type="GO" id="GO:0008460">
    <property type="term" value="F:dTDP-glucose 4,6-dehydratase activity"/>
    <property type="evidence" value="ECO:0007669"/>
    <property type="project" value="UniProtKB-EC"/>
</dbReference>
<feature type="domain" description="NAD(P)-binding" evidence="8">
    <location>
        <begin position="4"/>
        <end position="303"/>
    </location>
</feature>
<dbReference type="Proteomes" id="UP001196980">
    <property type="component" value="Unassembled WGS sequence"/>
</dbReference>
<keyword evidence="10" id="KW-1185">Reference proteome</keyword>
<protein>
    <recommendedName>
        <fullName evidence="4 7">dTDP-glucose 4,6-dehydratase</fullName>
        <ecNumber evidence="4 7">4.2.1.46</ecNumber>
    </recommendedName>
</protein>
<sequence length="331" mass="37400">MRILVTGGCGFIGSNFIRHILDKYNNYEVINLDALTYAGNVNNLKDIDAKRYRFVHDSVASGDTVRGLIREVDAVVNFAAESHVDRSIEDAQPFLITNVMGVQVLLDASRKAGIKRFVHISTDEVYGSLETDEGVFTETTPLAPNSPYSASKGAADLLVHAYYKTYGFPVCTVRPSNNYGPYQFPEKFIPLMITNLIDGQPVPLYGEGQNVRDWFYVGDNCRAIDLVLHKGRGGQAYNAGGLCERKNIDIVEQVLDIMGKDRSAIRYVKDRPGHDYRYALSNDKIHAELGFTPQMQFRAGLEHTVQWFKDNQWWWRSLKERLVSESKGFWG</sequence>
<keyword evidence="6 7" id="KW-0456">Lyase</keyword>
<dbReference type="Pfam" id="PF16363">
    <property type="entry name" value="GDP_Man_Dehyd"/>
    <property type="match status" value="1"/>
</dbReference>
<evidence type="ECO:0000256" key="6">
    <source>
        <dbReference type="ARBA" id="ARBA00023239"/>
    </source>
</evidence>
<evidence type="ECO:0000256" key="5">
    <source>
        <dbReference type="ARBA" id="ARBA00023027"/>
    </source>
</evidence>
<comment type="cofactor">
    <cofactor evidence="2 7">
        <name>NAD(+)</name>
        <dbReference type="ChEBI" id="CHEBI:57540"/>
    </cofactor>
</comment>
<comment type="caution">
    <text evidence="9">The sequence shown here is derived from an EMBL/GenBank/DDBJ whole genome shotgun (WGS) entry which is preliminary data.</text>
</comment>
<evidence type="ECO:0000256" key="4">
    <source>
        <dbReference type="ARBA" id="ARBA00011990"/>
    </source>
</evidence>
<reference evidence="9 10" key="1">
    <citation type="journal article" date="2020" name="J Geophys Res Biogeosci">
        <title>Magnetotaxis as an Adaptation to Enable Bacterial Shuttling of Microbial Sulfur and Sulfur Cycling Across Aquatic Oxic#Anoxic Interfaces.</title>
        <authorList>
            <person name="Li J."/>
            <person name="Liu P."/>
            <person name="Wang J."/>
            <person name="Roberts A.P."/>
            <person name="Pan Y."/>
        </authorList>
    </citation>
    <scope>NUCLEOTIDE SEQUENCE [LARGE SCALE GENOMIC DNA]</scope>
    <source>
        <strain evidence="9 10">MYR-1_YQ</strain>
    </source>
</reference>
<dbReference type="InterPro" id="IPR005888">
    <property type="entry name" value="dTDP_Gluc_deHydtase"/>
</dbReference>
<name>A0ABS6S1D4_9BACT</name>